<dbReference type="EMBL" id="CP024847">
    <property type="protein sequence ID" value="AUR51812.1"/>
    <property type="molecule type" value="Genomic_DNA"/>
</dbReference>
<gene>
    <name evidence="1" type="ORF">CUN60_05715</name>
</gene>
<accession>A0A2I7N5U5</accession>
<dbReference type="Proteomes" id="UP000236655">
    <property type="component" value="Chromosome"/>
</dbReference>
<protein>
    <submittedName>
        <fullName evidence="1">Uncharacterized protein</fullName>
    </submittedName>
</protein>
<reference evidence="2" key="1">
    <citation type="submission" date="2017-11" db="EMBL/GenBank/DDBJ databases">
        <authorList>
            <person name="Chan K.G."/>
            <person name="Lee L.S."/>
        </authorList>
    </citation>
    <scope>NUCLEOTIDE SEQUENCE [LARGE SCALE GENOMIC DNA]</scope>
    <source>
        <strain evidence="2">DSM 100970</strain>
    </source>
</reference>
<keyword evidence="2" id="KW-1185">Reference proteome</keyword>
<name>A0A2I7N5U5_9NEIS</name>
<evidence type="ECO:0000313" key="1">
    <source>
        <dbReference type="EMBL" id="AUR51812.1"/>
    </source>
</evidence>
<dbReference type="AlphaFoldDB" id="A0A2I7N5U5"/>
<evidence type="ECO:0000313" key="2">
    <source>
        <dbReference type="Proteomes" id="UP000236655"/>
    </source>
</evidence>
<proteinExistence type="predicted"/>
<organism evidence="1 2">
    <name type="scientific">Aquella oligotrophica</name>
    <dbReference type="NCBI Taxonomy" id="2067065"/>
    <lineage>
        <taxon>Bacteria</taxon>
        <taxon>Pseudomonadati</taxon>
        <taxon>Pseudomonadota</taxon>
        <taxon>Betaproteobacteria</taxon>
        <taxon>Neisseriales</taxon>
        <taxon>Neisseriaceae</taxon>
        <taxon>Aquella</taxon>
    </lineage>
</organism>
<dbReference type="KEGG" id="nba:CUN60_05715"/>
<sequence>MRLPEKSVIDSWENTPTIYRLMHENRWSRQIAKQWFTDFMRWLYTSHRSELENGKYFMMDNLHYLDDVWHAYILSTRDYFKMSRELFDVEYIHHNPENPFLASPMPDDVTAYQMNMLLEDWGEEYIDRVWNYGADMYDIVAAAETAKSEAKNNEANV</sequence>
<dbReference type="OrthoDB" id="278697at2"/>
<dbReference type="RefSeq" id="WP_102951109.1">
    <property type="nucleotide sequence ID" value="NZ_CP024847.1"/>
</dbReference>